<dbReference type="OrthoDB" id="7869376at2"/>
<dbReference type="Gene3D" id="1.25.40.10">
    <property type="entry name" value="Tetratricopeptide repeat domain"/>
    <property type="match status" value="1"/>
</dbReference>
<name>X7F1T3_9RHOB</name>
<reference evidence="2 3" key="1">
    <citation type="submission" date="2014-01" db="EMBL/GenBank/DDBJ databases">
        <title>Roseivivax isoporae LMG 25204 Genome Sequencing.</title>
        <authorList>
            <person name="Lai Q."/>
            <person name="Li G."/>
            <person name="Shao Z."/>
        </authorList>
    </citation>
    <scope>NUCLEOTIDE SEQUENCE [LARGE SCALE GENOMIC DNA]</scope>
    <source>
        <strain evidence="2 3">LMG 25204</strain>
    </source>
</reference>
<keyword evidence="3" id="KW-1185">Reference proteome</keyword>
<keyword evidence="1" id="KW-0732">Signal</keyword>
<protein>
    <submittedName>
        <fullName evidence="2">Uncharacterized protein</fullName>
    </submittedName>
</protein>
<comment type="caution">
    <text evidence="2">The sequence shown here is derived from an EMBL/GenBank/DDBJ whole genome shotgun (WGS) entry which is preliminary data.</text>
</comment>
<evidence type="ECO:0000256" key="1">
    <source>
        <dbReference type="SAM" id="SignalP"/>
    </source>
</evidence>
<dbReference type="eggNOG" id="ENOG50332Q3">
    <property type="taxonomic scope" value="Bacteria"/>
</dbReference>
<evidence type="ECO:0000313" key="3">
    <source>
        <dbReference type="Proteomes" id="UP000023430"/>
    </source>
</evidence>
<dbReference type="InterPro" id="IPR011990">
    <property type="entry name" value="TPR-like_helical_dom_sf"/>
</dbReference>
<gene>
    <name evidence="2" type="ORF">RISW2_18755</name>
</gene>
<dbReference type="AlphaFoldDB" id="X7F1T3"/>
<feature type="chain" id="PRO_5004979978" evidence="1">
    <location>
        <begin position="21"/>
        <end position="258"/>
    </location>
</feature>
<dbReference type="Proteomes" id="UP000023430">
    <property type="component" value="Unassembled WGS sequence"/>
</dbReference>
<dbReference type="RefSeq" id="WP_043774673.1">
    <property type="nucleotide sequence ID" value="NZ_JAME01000050.1"/>
</dbReference>
<sequence length="258" mass="28286">MADIRFWAAAAALLAGGAQAAPLGPLPSHDAAALLSPPLVRVLDDRVRHTTDLPTAELRLLRRRMLNDQWISFQDMRRLADAGDGLAAFEYAERLLHMDDPDLVGPAAFYYATAAYAGRDYAVWKLVDLLGRRDLEFSDRRLDHLENALRSLAVRGSERAEAALLDFYESGHPFGRRPDRVATLLTEMAEAGDTDAAMRLAKEALSDRDYDIGQDRLVALLEIAMTSEELGTRAAAAALRDQVRAGTIGPDQTAEATQ</sequence>
<dbReference type="STRING" id="1449351.RISW2_18755"/>
<proteinExistence type="predicted"/>
<evidence type="ECO:0000313" key="2">
    <source>
        <dbReference type="EMBL" id="ETX26877.1"/>
    </source>
</evidence>
<dbReference type="EMBL" id="JAME01000050">
    <property type="protein sequence ID" value="ETX26877.1"/>
    <property type="molecule type" value="Genomic_DNA"/>
</dbReference>
<feature type="signal peptide" evidence="1">
    <location>
        <begin position="1"/>
        <end position="20"/>
    </location>
</feature>
<organism evidence="2 3">
    <name type="scientific">Roseivivax isoporae LMG 25204</name>
    <dbReference type="NCBI Taxonomy" id="1449351"/>
    <lineage>
        <taxon>Bacteria</taxon>
        <taxon>Pseudomonadati</taxon>
        <taxon>Pseudomonadota</taxon>
        <taxon>Alphaproteobacteria</taxon>
        <taxon>Rhodobacterales</taxon>
        <taxon>Roseobacteraceae</taxon>
        <taxon>Roseivivax</taxon>
    </lineage>
</organism>
<accession>X7F1T3</accession>